<proteinExistence type="predicted"/>
<organism evidence="1">
    <name type="scientific">uncultured Caudovirales phage</name>
    <dbReference type="NCBI Taxonomy" id="2100421"/>
    <lineage>
        <taxon>Viruses</taxon>
        <taxon>Duplodnaviria</taxon>
        <taxon>Heunggongvirae</taxon>
        <taxon>Uroviricota</taxon>
        <taxon>Caudoviricetes</taxon>
        <taxon>Peduoviridae</taxon>
        <taxon>Maltschvirus</taxon>
        <taxon>Maltschvirus maltsch</taxon>
    </lineage>
</organism>
<reference evidence="1" key="1">
    <citation type="submission" date="2020-05" db="EMBL/GenBank/DDBJ databases">
        <authorList>
            <person name="Chiriac C."/>
            <person name="Salcher M."/>
            <person name="Ghai R."/>
            <person name="Kavagutti S V."/>
        </authorList>
    </citation>
    <scope>NUCLEOTIDE SEQUENCE</scope>
</reference>
<dbReference type="EMBL" id="LR798222">
    <property type="protein sequence ID" value="CAB5195014.1"/>
    <property type="molecule type" value="Genomic_DNA"/>
</dbReference>
<name>A0A6J7WCM9_9CAUD</name>
<protein>
    <recommendedName>
        <fullName evidence="2">S-adenosyl-L-methionine-dependent methyltransferase</fullName>
    </recommendedName>
</protein>
<evidence type="ECO:0008006" key="2">
    <source>
        <dbReference type="Google" id="ProtNLM"/>
    </source>
</evidence>
<sequence length="181" mass="20545">MKVLIACEYSGIVREAFKEKGHDAWSCDMLPTEIPGKHHQGNVIEIINDGWDLMIAHPPCTHLAVSGARWFTEKKLEQADALLFVRMLLDATIDKIALENPISIISTKVRKPDQIIQPWQFGHGETKATCLWLKNLPNLTPTNIVEGREARIHKMPPSPDRWKERSRTFKGIADAMAEQWG</sequence>
<evidence type="ECO:0000313" key="1">
    <source>
        <dbReference type="EMBL" id="CAB5195014.1"/>
    </source>
</evidence>
<gene>
    <name evidence="1" type="ORF">UFOVP167_43</name>
</gene>
<accession>A0A6J7WCM9</accession>